<protein>
    <submittedName>
        <fullName evidence="1">Uncharacterized protein</fullName>
    </submittedName>
</protein>
<proteinExistence type="predicted"/>
<evidence type="ECO:0000313" key="1">
    <source>
        <dbReference type="EMBL" id="MFC5357795.1"/>
    </source>
</evidence>
<gene>
    <name evidence="1" type="ORF">ACFPMG_22580</name>
</gene>
<evidence type="ECO:0000313" key="2">
    <source>
        <dbReference type="Proteomes" id="UP001596166"/>
    </source>
</evidence>
<dbReference type="Proteomes" id="UP001596166">
    <property type="component" value="Unassembled WGS sequence"/>
</dbReference>
<reference evidence="2" key="1">
    <citation type="journal article" date="2019" name="Int. J. Syst. Evol. Microbiol.">
        <title>The Global Catalogue of Microorganisms (GCM) 10K type strain sequencing project: providing services to taxonomists for standard genome sequencing and annotation.</title>
        <authorList>
            <consortium name="The Broad Institute Genomics Platform"/>
            <consortium name="The Broad Institute Genome Sequencing Center for Infectious Disease"/>
            <person name="Wu L."/>
            <person name="Ma J."/>
        </authorList>
    </citation>
    <scope>NUCLEOTIDE SEQUENCE [LARGE SCALE GENOMIC DNA]</scope>
    <source>
        <strain evidence="2">CCUG 58760</strain>
    </source>
</reference>
<sequence length="186" mass="20702">MNSSKRPELSHDDARTFDGTPVFCTLEGPRKLLRLCGTFDIKVGGQTVKWDNDPRGRWWFTEQAFLEILDMATNMATDAAAAVSAGPDLLNHIMSWVVREKSAVCADWNSLANIYSLNIPTGEKISCWAGHIRAQPLFSKSDPHQRKSALMLPGGLVQYVIDGLQDKRYDGWVRAERPLRVAVGTA</sequence>
<organism evidence="1 2">
    <name type="scientific">Azospirillum himalayense</name>
    <dbReference type="NCBI Taxonomy" id="654847"/>
    <lineage>
        <taxon>Bacteria</taxon>
        <taxon>Pseudomonadati</taxon>
        <taxon>Pseudomonadota</taxon>
        <taxon>Alphaproteobacteria</taxon>
        <taxon>Rhodospirillales</taxon>
        <taxon>Azospirillaceae</taxon>
        <taxon>Azospirillum</taxon>
    </lineage>
</organism>
<keyword evidence="2" id="KW-1185">Reference proteome</keyword>
<name>A0ABW0G9N4_9PROT</name>
<comment type="caution">
    <text evidence="1">The sequence shown here is derived from an EMBL/GenBank/DDBJ whole genome shotgun (WGS) entry which is preliminary data.</text>
</comment>
<dbReference type="RefSeq" id="WP_376997446.1">
    <property type="nucleotide sequence ID" value="NZ_JBHSLC010000049.1"/>
</dbReference>
<dbReference type="EMBL" id="JBHSLC010000049">
    <property type="protein sequence ID" value="MFC5357795.1"/>
    <property type="molecule type" value="Genomic_DNA"/>
</dbReference>
<accession>A0ABW0G9N4</accession>